<dbReference type="InterPro" id="IPR013519">
    <property type="entry name" value="Int_alpha_beta-p"/>
</dbReference>
<organism evidence="7 8">
    <name type="scientific">Acrocarpospora corrugata</name>
    <dbReference type="NCBI Taxonomy" id="35763"/>
    <lineage>
        <taxon>Bacteria</taxon>
        <taxon>Bacillati</taxon>
        <taxon>Actinomycetota</taxon>
        <taxon>Actinomycetes</taxon>
        <taxon>Streptosporangiales</taxon>
        <taxon>Streptosporangiaceae</taxon>
        <taxon>Acrocarpospora</taxon>
    </lineage>
</organism>
<proteinExistence type="predicted"/>
<evidence type="ECO:0000313" key="7">
    <source>
        <dbReference type="EMBL" id="GER98697.1"/>
    </source>
</evidence>
<dbReference type="EMBL" id="BLAD01000037">
    <property type="protein sequence ID" value="GER98697.1"/>
    <property type="molecule type" value="Genomic_DNA"/>
</dbReference>
<feature type="region of interest" description="Disordered" evidence="5">
    <location>
        <begin position="526"/>
        <end position="550"/>
    </location>
</feature>
<reference evidence="7 8" key="1">
    <citation type="submission" date="2019-10" db="EMBL/GenBank/DDBJ databases">
        <title>Whole genome shotgun sequence of Acrocarpospora corrugata NBRC 13972.</title>
        <authorList>
            <person name="Ichikawa N."/>
            <person name="Kimura A."/>
            <person name="Kitahashi Y."/>
            <person name="Komaki H."/>
            <person name="Oguchi A."/>
        </authorList>
    </citation>
    <scope>NUCLEOTIDE SEQUENCE [LARGE SCALE GENOMIC DNA]</scope>
    <source>
        <strain evidence="7 8">NBRC 13972</strain>
    </source>
</reference>
<dbReference type="SUPFAM" id="SSF69318">
    <property type="entry name" value="Integrin alpha N-terminal domain"/>
    <property type="match status" value="2"/>
</dbReference>
<dbReference type="OrthoDB" id="344301at2"/>
<keyword evidence="2" id="KW-0677">Repeat</keyword>
<keyword evidence="3" id="KW-0378">Hydrolase</keyword>
<dbReference type="Gene3D" id="2.130.10.130">
    <property type="entry name" value="Integrin alpha, N-terminal"/>
    <property type="match status" value="4"/>
</dbReference>
<feature type="chain" id="PRO_5038884046" description="Integrin-like protein" evidence="6">
    <location>
        <begin position="25"/>
        <end position="550"/>
    </location>
</feature>
<dbReference type="InterPro" id="IPR013517">
    <property type="entry name" value="FG-GAP"/>
</dbReference>
<evidence type="ECO:0000256" key="3">
    <source>
        <dbReference type="ARBA" id="ARBA00022801"/>
    </source>
</evidence>
<dbReference type="PROSITE" id="PS51470">
    <property type="entry name" value="FG_GAP"/>
    <property type="match status" value="4"/>
</dbReference>
<sequence>MINRHLIRAVVAVTVALGGSAALAPPALADAASVELHADFDSDGYADAAIGVPGENIGAIQDAGLVHILYGGTDGLGSGGSETFQQNSPGLDPGLMDDPGPETGDRFGAALAVGDVDGNSIDDLIIGVPGEDRGLTQDSGAIHVLFGHVSGGLTGTGSLTLDQELASALSDNDNEPGDQWGSALAVGRVDNDFEAEVFVGAPGEDAAVADAGQVWVLQFDFGDFRFDPLATTQLDQNTAGVEGVQAAGDRFGSALAVGDFGTDAFDDLAVGVPGDEVDAIDNAGSVNVLYGSATGLSTTNDQFWNQAAPLPGGPEAGDAFGTALAVGDFNENAANVSGQFPDDLAVGAPGEDGGEGVAYVIYRSGNSLVTTGAQVWSQDTTGISEAGNPADAFGRSLTAGDFNGDNQDDLAVGVPGEDSETLNRANVGAVNVIYGDNSAGLGADHQQFLFGENLTFGDPAEIDDALGTALTTGDYNGNGESDLLITIPGEEVPASGATSPGAINVVFGKDTFGFLGFGGLDPDAGQFLHQDSPGITDSTEPLDNFGESAR</sequence>
<keyword evidence="1 6" id="KW-0732">Signal</keyword>
<evidence type="ECO:0000256" key="5">
    <source>
        <dbReference type="SAM" id="MobiDB-lite"/>
    </source>
</evidence>
<evidence type="ECO:0000313" key="8">
    <source>
        <dbReference type="Proteomes" id="UP000334990"/>
    </source>
</evidence>
<evidence type="ECO:0000256" key="2">
    <source>
        <dbReference type="ARBA" id="ARBA00022737"/>
    </source>
</evidence>
<comment type="caution">
    <text evidence="7">The sequence shown here is derived from an EMBL/GenBank/DDBJ whole genome shotgun (WGS) entry which is preliminary data.</text>
</comment>
<dbReference type="Proteomes" id="UP000334990">
    <property type="component" value="Unassembled WGS sequence"/>
</dbReference>
<evidence type="ECO:0008006" key="9">
    <source>
        <dbReference type="Google" id="ProtNLM"/>
    </source>
</evidence>
<gene>
    <name evidence="7" type="ORF">Acor_07590</name>
</gene>
<dbReference type="InterPro" id="IPR028994">
    <property type="entry name" value="Integrin_alpha_N"/>
</dbReference>
<dbReference type="AlphaFoldDB" id="A0A5M3VWC4"/>
<dbReference type="RefSeq" id="WP_155335128.1">
    <property type="nucleotide sequence ID" value="NZ_BAAABN010000078.1"/>
</dbReference>
<dbReference type="GO" id="GO:0016787">
    <property type="term" value="F:hydrolase activity"/>
    <property type="evidence" value="ECO:0007669"/>
    <property type="project" value="UniProtKB-KW"/>
</dbReference>
<dbReference type="Pfam" id="PF01839">
    <property type="entry name" value="FG-GAP"/>
    <property type="match status" value="5"/>
</dbReference>
<dbReference type="PANTHER" id="PTHR23221">
    <property type="entry name" value="GLYCOSYLPHOSPHATIDYLINOSITOL PHOSPHOLIPASE D"/>
    <property type="match status" value="1"/>
</dbReference>
<evidence type="ECO:0000256" key="6">
    <source>
        <dbReference type="SAM" id="SignalP"/>
    </source>
</evidence>
<keyword evidence="4" id="KW-0325">Glycoprotein</keyword>
<protein>
    <recommendedName>
        <fullName evidence="9">Integrin-like protein</fullName>
    </recommendedName>
</protein>
<dbReference type="SMART" id="SM00191">
    <property type="entry name" value="Int_alpha"/>
    <property type="match status" value="7"/>
</dbReference>
<accession>A0A5M3VWC4</accession>
<evidence type="ECO:0000256" key="4">
    <source>
        <dbReference type="ARBA" id="ARBA00023180"/>
    </source>
</evidence>
<keyword evidence="8" id="KW-1185">Reference proteome</keyword>
<evidence type="ECO:0000256" key="1">
    <source>
        <dbReference type="ARBA" id="ARBA00022729"/>
    </source>
</evidence>
<dbReference type="PANTHER" id="PTHR23221:SF7">
    <property type="entry name" value="PHOSPHATIDYLINOSITOL-GLYCAN-SPECIFIC PHOSPHOLIPASE D"/>
    <property type="match status" value="1"/>
</dbReference>
<feature type="signal peptide" evidence="6">
    <location>
        <begin position="1"/>
        <end position="24"/>
    </location>
</feature>
<name>A0A5M3VWC4_9ACTN</name>